<evidence type="ECO:0008006" key="3">
    <source>
        <dbReference type="Google" id="ProtNLM"/>
    </source>
</evidence>
<sequence length="473" mass="53522">MDTVRYRRNNHQHQYEITSDKSLFSTKVDGLEKRIHKYYLVIALFFGVVLSILMPFFNEPDGVYHFVNSSNIVHLTTDINVYGENSKWFGDQFVNQKPAYQNGDYFKKYFETEVQRMPMSKLPRSTVYPKVLSYNFIGHLIPAIGIWAGYHIYPSIGMMIVCGRLVNMLVMTIGMFLIIKFVKRGKLLFMVVALSPVQMNLFSSLSYDATSMLLVSIFIAAVINIVNRDKFTIFSLMRLCLLAAILYLGAKTNLCLVFLFIPLLVFAYPLKRIIKSIIVLTPPIARRIFMIITVGFLAVIAFYITHQRGGFLTLIYKLFINFTYNFGGSDYSIFTSTFTKPLSGSNSKIPIYFSAVWFLLVGVAAFSETKFVKKSIISWTALAIFILNIVALFVIYSNVGGFTGDRGALMGQIGGIQGRYITPLLPLLVLFAGNHRFVLGVTSRITVIRATIVIAVLSNATLLFDTLFTIFKF</sequence>
<protein>
    <recommendedName>
        <fullName evidence="3">DUF2142 domain-containing protein</fullName>
    </recommendedName>
</protein>
<feature type="transmembrane region" description="Helical" evidence="1">
    <location>
        <begin position="420"/>
        <end position="439"/>
    </location>
</feature>
<reference evidence="2" key="1">
    <citation type="journal article" date="2014" name="MBio">
        <title>Differences in lactococcal cell wall polysaccharide structure are major determining factors in bacteriophage sensitivity.</title>
        <authorList>
            <person name="Ainsworth S."/>
            <person name="Sadovskaya I."/>
            <person name="Vinogradov E."/>
            <person name="Courtin P."/>
            <person name="Guerardel Y."/>
            <person name="Mahony J."/>
            <person name="Grard T."/>
            <person name="Cambillau C."/>
            <person name="Chapot-Chartier M.P."/>
            <person name="van Sinderen D."/>
        </authorList>
    </citation>
    <scope>NUCLEOTIDE SEQUENCE</scope>
    <source>
        <strain evidence="2">JM3</strain>
    </source>
</reference>
<evidence type="ECO:0000313" key="2">
    <source>
        <dbReference type="EMBL" id="AHX98291.1"/>
    </source>
</evidence>
<dbReference type="AlphaFoldDB" id="A0A023UAH0"/>
<organism evidence="2">
    <name type="scientific">Lactococcus lactis subsp. cremoris</name>
    <name type="common">Streptococcus cremoris</name>
    <dbReference type="NCBI Taxonomy" id="1359"/>
    <lineage>
        <taxon>Bacteria</taxon>
        <taxon>Bacillati</taxon>
        <taxon>Bacillota</taxon>
        <taxon>Bacilli</taxon>
        <taxon>Lactobacillales</taxon>
        <taxon>Streptococcaceae</taxon>
        <taxon>Lactococcus</taxon>
    </lineage>
</organism>
<gene>
    <name evidence="2" type="ORF">JM3_010</name>
</gene>
<feature type="transmembrane region" description="Helical" evidence="1">
    <location>
        <begin position="379"/>
        <end position="400"/>
    </location>
</feature>
<feature type="transmembrane region" description="Helical" evidence="1">
    <location>
        <begin position="349"/>
        <end position="367"/>
    </location>
</feature>
<feature type="transmembrane region" description="Helical" evidence="1">
    <location>
        <begin position="38"/>
        <end position="57"/>
    </location>
</feature>
<dbReference type="EMBL" id="KF498851">
    <property type="protein sequence ID" value="AHX98291.1"/>
    <property type="molecule type" value="Genomic_DNA"/>
</dbReference>
<name>A0A023UAH0_LACLC</name>
<keyword evidence="1" id="KW-0472">Membrane</keyword>
<dbReference type="Pfam" id="PF09913">
    <property type="entry name" value="DUF2142"/>
    <property type="match status" value="1"/>
</dbReference>
<feature type="transmembrane region" description="Helical" evidence="1">
    <location>
        <begin position="311"/>
        <end position="329"/>
    </location>
</feature>
<proteinExistence type="predicted"/>
<evidence type="ECO:0000256" key="1">
    <source>
        <dbReference type="SAM" id="Phobius"/>
    </source>
</evidence>
<keyword evidence="1" id="KW-1133">Transmembrane helix</keyword>
<feature type="transmembrane region" description="Helical" evidence="1">
    <location>
        <begin position="451"/>
        <end position="471"/>
    </location>
</feature>
<feature type="transmembrane region" description="Helical" evidence="1">
    <location>
        <begin position="239"/>
        <end position="264"/>
    </location>
</feature>
<feature type="transmembrane region" description="Helical" evidence="1">
    <location>
        <begin position="209"/>
        <end position="227"/>
    </location>
</feature>
<keyword evidence="1" id="KW-0812">Transmembrane</keyword>
<dbReference type="InterPro" id="IPR018674">
    <property type="entry name" value="DUF2142_membrane"/>
</dbReference>
<accession>A0A023UAH0</accession>
<feature type="transmembrane region" description="Helical" evidence="1">
    <location>
        <begin position="156"/>
        <end position="179"/>
    </location>
</feature>
<feature type="transmembrane region" description="Helical" evidence="1">
    <location>
        <begin position="131"/>
        <end position="150"/>
    </location>
</feature>
<dbReference type="RefSeq" id="WP_217205161.1">
    <property type="nucleotide sequence ID" value="NZ_JAHIBQ010000003.1"/>
</dbReference>
<feature type="transmembrane region" description="Helical" evidence="1">
    <location>
        <begin position="284"/>
        <end position="304"/>
    </location>
</feature>